<accession>A0A520KFV6</accession>
<evidence type="ECO:0000313" key="7">
    <source>
        <dbReference type="Proteomes" id="UP000316080"/>
    </source>
</evidence>
<comment type="similarity">
    <text evidence="1 2">Belongs to the small heat shock protein (HSP20) family.</text>
</comment>
<feature type="domain" description="SHSP" evidence="3">
    <location>
        <begin position="89"/>
        <end position="184"/>
    </location>
</feature>
<dbReference type="Gene3D" id="2.60.40.790">
    <property type="match status" value="1"/>
</dbReference>
<evidence type="ECO:0000259" key="4">
    <source>
        <dbReference type="PROSITE" id="PS51203"/>
    </source>
</evidence>
<evidence type="ECO:0000313" key="8">
    <source>
        <dbReference type="Proteomes" id="UP000317265"/>
    </source>
</evidence>
<dbReference type="EMBL" id="RXIH01000022">
    <property type="protein sequence ID" value="RZN56517.1"/>
    <property type="molecule type" value="Genomic_DNA"/>
</dbReference>
<dbReference type="SUPFAM" id="SSF49764">
    <property type="entry name" value="HSP20-like chaperones"/>
    <property type="match status" value="1"/>
</dbReference>
<dbReference type="CDD" id="cd06464">
    <property type="entry name" value="ACD_sHsps-like"/>
    <property type="match status" value="1"/>
</dbReference>
<organism evidence="5 7">
    <name type="scientific">Thermoproteota archaeon</name>
    <dbReference type="NCBI Taxonomy" id="2056631"/>
    <lineage>
        <taxon>Archaea</taxon>
        <taxon>Thermoproteota</taxon>
    </lineage>
</organism>
<dbReference type="NCBIfam" id="NF041800">
    <property type="entry name" value="Hsp20"/>
    <property type="match status" value="1"/>
</dbReference>
<dbReference type="InterPro" id="IPR002068">
    <property type="entry name" value="A-crystallin/Hsp20_dom"/>
</dbReference>
<dbReference type="Proteomes" id="UP000316080">
    <property type="component" value="Unassembled WGS sequence"/>
</dbReference>
<dbReference type="PROSITE" id="PS01031">
    <property type="entry name" value="SHSP"/>
    <property type="match status" value="1"/>
</dbReference>
<dbReference type="InterPro" id="IPR007052">
    <property type="entry name" value="CS_dom"/>
</dbReference>
<reference evidence="5 7" key="2">
    <citation type="journal article" date="2019" name="Nat. Microbiol.">
        <title>Wide diversity of methane and short-chain alkane metabolisms in uncultured archaea.</title>
        <authorList>
            <person name="Borrel G."/>
            <person name="Adam P.S."/>
            <person name="McKay L.J."/>
            <person name="Chen L.X."/>
            <person name="Sierra-Garcia I.N."/>
            <person name="Sieber C.M."/>
            <person name="Letourneur Q."/>
            <person name="Ghozlane A."/>
            <person name="Andersen G.L."/>
            <person name="Li W.J."/>
            <person name="Hallam S.J."/>
            <person name="Muyzer G."/>
            <person name="de Oliveira V.M."/>
            <person name="Inskeep W.P."/>
            <person name="Banfield J.F."/>
            <person name="Gribaldo S."/>
        </authorList>
    </citation>
    <scope>NUCLEOTIDE SEQUENCE [LARGE SCALE GENOMIC DNA]</scope>
    <source>
        <strain evidence="5">Verst-YHS</strain>
    </source>
</reference>
<evidence type="ECO:0000313" key="5">
    <source>
        <dbReference type="EMBL" id="RZN56517.1"/>
    </source>
</evidence>
<sequence>MSEDEFFSRWFRRRWRIFDEFFRDMEEMIRSMEEEFTRMTKEGLIREKEIPGGKIREYGPFIYGYSITIGPDGKPIIREFGNVKPGIRPSIKEEREPLIDVMKTDTEVKVYAEIPGVDKEKIKLTGTPRKLIISAEGDMRKYYKEIELPVEVDIEKAKSSYKNGVLEVILPRKEKEEGKPIKIE</sequence>
<dbReference type="Proteomes" id="UP000317265">
    <property type="component" value="Unassembled WGS sequence"/>
</dbReference>
<gene>
    <name evidence="6" type="ORF">DSO09_03770</name>
    <name evidence="5" type="ORF">EF809_02540</name>
</gene>
<dbReference type="InterPro" id="IPR008978">
    <property type="entry name" value="HSP20-like_chaperone"/>
</dbReference>
<dbReference type="PROSITE" id="PS51203">
    <property type="entry name" value="CS"/>
    <property type="match status" value="1"/>
</dbReference>
<evidence type="ECO:0000259" key="3">
    <source>
        <dbReference type="PROSITE" id="PS01031"/>
    </source>
</evidence>
<feature type="domain" description="CS" evidence="4">
    <location>
        <begin position="94"/>
        <end position="184"/>
    </location>
</feature>
<comment type="caution">
    <text evidence="5">The sequence shown here is derived from an EMBL/GenBank/DDBJ whole genome shotgun (WGS) entry which is preliminary data.</text>
</comment>
<dbReference type="Pfam" id="PF00011">
    <property type="entry name" value="HSP20"/>
    <property type="match status" value="1"/>
</dbReference>
<dbReference type="AlphaFoldDB" id="A0A520KFV6"/>
<evidence type="ECO:0000313" key="6">
    <source>
        <dbReference type="EMBL" id="TDA38691.1"/>
    </source>
</evidence>
<reference evidence="6 8" key="1">
    <citation type="journal article" date="2019" name="Nat. Microbiol.">
        <title>Expanding anaerobic alkane metabolism in the domain of Archaea.</title>
        <authorList>
            <person name="Wang Y."/>
            <person name="Wegener G."/>
            <person name="Hou J."/>
            <person name="Wang F."/>
            <person name="Xiao X."/>
        </authorList>
    </citation>
    <scope>NUCLEOTIDE SEQUENCE [LARGE SCALE GENOMIC DNA]</scope>
    <source>
        <strain evidence="6">WYZ-LMO11</strain>
    </source>
</reference>
<protein>
    <submittedName>
        <fullName evidence="5">Hsp20/alpha crystallin family protein</fullName>
    </submittedName>
</protein>
<evidence type="ECO:0000256" key="1">
    <source>
        <dbReference type="PROSITE-ProRule" id="PRU00285"/>
    </source>
</evidence>
<proteinExistence type="inferred from homology"/>
<evidence type="ECO:0000256" key="2">
    <source>
        <dbReference type="RuleBase" id="RU003616"/>
    </source>
</evidence>
<name>A0A520KFV6_9CREN</name>
<dbReference type="EMBL" id="QNVI01000044">
    <property type="protein sequence ID" value="TDA38691.1"/>
    <property type="molecule type" value="Genomic_DNA"/>
</dbReference>